<dbReference type="Gene3D" id="3.30.1050.10">
    <property type="entry name" value="SCP2 sterol-binding domain"/>
    <property type="match status" value="1"/>
</dbReference>
<dbReference type="InterPro" id="IPR038536">
    <property type="entry name" value="Alkyl/aryl-sulf_dimr_sf"/>
</dbReference>
<dbReference type="Pfam" id="PF14863">
    <property type="entry name" value="Alkyl_sulf_dimr"/>
    <property type="match status" value="1"/>
</dbReference>
<dbReference type="PANTHER" id="PTHR43223:SF1">
    <property type="entry name" value="ALKYL_ARYL-SULFATASE BDS1"/>
    <property type="match status" value="1"/>
</dbReference>
<evidence type="ECO:0000256" key="2">
    <source>
        <dbReference type="ARBA" id="ARBA00022801"/>
    </source>
</evidence>
<dbReference type="Gene3D" id="1.25.40.880">
    <property type="entry name" value="Alkyl sulfatase, dimerisation domain"/>
    <property type="match status" value="1"/>
</dbReference>
<dbReference type="InterPro" id="IPR052195">
    <property type="entry name" value="Bact_Alkyl/Aryl-Sulfatase"/>
</dbReference>
<dbReference type="SMART" id="SM00849">
    <property type="entry name" value="Lactamase_B"/>
    <property type="match status" value="1"/>
</dbReference>
<dbReference type="InterPro" id="IPR044097">
    <property type="entry name" value="Bds1/SdsA1_MBL-fold"/>
</dbReference>
<keyword evidence="8" id="KW-1185">Reference proteome</keyword>
<reference evidence="7" key="2">
    <citation type="submission" date="2023-01" db="EMBL/GenBank/DDBJ databases">
        <title>Draft genome sequence of Algimonas ampicilliniresistens strain NBRC 108219.</title>
        <authorList>
            <person name="Sun Q."/>
            <person name="Mori K."/>
        </authorList>
    </citation>
    <scope>NUCLEOTIDE SEQUENCE</scope>
    <source>
        <strain evidence="7">NBRC 108219</strain>
    </source>
</reference>
<gene>
    <name evidence="7" type="ORF">GCM10007853_08450</name>
</gene>
<dbReference type="InterPro" id="IPR036527">
    <property type="entry name" value="SCP2_sterol-bd_dom_sf"/>
</dbReference>
<keyword evidence="5" id="KW-0732">Signal</keyword>
<dbReference type="InterPro" id="IPR029229">
    <property type="entry name" value="Alkyl_sulf_C"/>
</dbReference>
<dbReference type="Proteomes" id="UP001161391">
    <property type="component" value="Unassembled WGS sequence"/>
</dbReference>
<evidence type="ECO:0000313" key="7">
    <source>
        <dbReference type="EMBL" id="GLQ22971.1"/>
    </source>
</evidence>
<keyword evidence="2" id="KW-0378">Hydrolase</keyword>
<organism evidence="7 8">
    <name type="scientific">Algimonas ampicilliniresistens</name>
    <dbReference type="NCBI Taxonomy" id="1298735"/>
    <lineage>
        <taxon>Bacteria</taxon>
        <taxon>Pseudomonadati</taxon>
        <taxon>Pseudomonadota</taxon>
        <taxon>Alphaproteobacteria</taxon>
        <taxon>Maricaulales</taxon>
        <taxon>Robiginitomaculaceae</taxon>
        <taxon>Algimonas</taxon>
    </lineage>
</organism>
<reference evidence="7" key="1">
    <citation type="journal article" date="2014" name="Int. J. Syst. Evol. Microbiol.">
        <title>Complete genome of a new Firmicutes species belonging to the dominant human colonic microbiota ('Ruminococcus bicirculans') reveals two chromosomes and a selective capacity to utilize plant glucans.</title>
        <authorList>
            <consortium name="NISC Comparative Sequencing Program"/>
            <person name="Wegmann U."/>
            <person name="Louis P."/>
            <person name="Goesmann A."/>
            <person name="Henrissat B."/>
            <person name="Duncan S.H."/>
            <person name="Flint H.J."/>
        </authorList>
    </citation>
    <scope>NUCLEOTIDE SEQUENCE</scope>
    <source>
        <strain evidence="7">NBRC 108219</strain>
    </source>
</reference>
<accession>A0ABQ5V8Q0</accession>
<feature type="signal peptide" evidence="5">
    <location>
        <begin position="1"/>
        <end position="20"/>
    </location>
</feature>
<protein>
    <submittedName>
        <fullName evidence="7">Alkyl sulfatase</fullName>
    </submittedName>
</protein>
<dbReference type="CDD" id="cd07710">
    <property type="entry name" value="arylsulfatase_Sdsa1-like_MBL-fold"/>
    <property type="match status" value="1"/>
</dbReference>
<feature type="chain" id="PRO_5046299435" evidence="5">
    <location>
        <begin position="21"/>
        <end position="643"/>
    </location>
</feature>
<evidence type="ECO:0000256" key="3">
    <source>
        <dbReference type="ARBA" id="ARBA00022833"/>
    </source>
</evidence>
<keyword evidence="1" id="KW-0479">Metal-binding</keyword>
<dbReference type="SUPFAM" id="SSF55718">
    <property type="entry name" value="SCP-like"/>
    <property type="match status" value="1"/>
</dbReference>
<dbReference type="Pfam" id="PF14864">
    <property type="entry name" value="Alkyl_sulf_C"/>
    <property type="match status" value="1"/>
</dbReference>
<dbReference type="InterPro" id="IPR029228">
    <property type="entry name" value="Alkyl_sulf_dimr"/>
</dbReference>
<comment type="caution">
    <text evidence="7">The sequence shown here is derived from an EMBL/GenBank/DDBJ whole genome shotgun (WGS) entry which is preliminary data.</text>
</comment>
<evidence type="ECO:0000313" key="8">
    <source>
        <dbReference type="Proteomes" id="UP001161391"/>
    </source>
</evidence>
<dbReference type="InterPro" id="IPR001279">
    <property type="entry name" value="Metallo-B-lactamas"/>
</dbReference>
<evidence type="ECO:0000256" key="4">
    <source>
        <dbReference type="ARBA" id="ARBA00033751"/>
    </source>
</evidence>
<comment type="similarity">
    <text evidence="4">Belongs to the metallo-beta-lactamase superfamily. Type III sulfatase family.</text>
</comment>
<proteinExistence type="inferred from homology"/>
<dbReference type="EMBL" id="BSNK01000001">
    <property type="protein sequence ID" value="GLQ22971.1"/>
    <property type="molecule type" value="Genomic_DNA"/>
</dbReference>
<dbReference type="SUPFAM" id="SSF56281">
    <property type="entry name" value="Metallo-hydrolase/oxidoreductase"/>
    <property type="match status" value="1"/>
</dbReference>
<dbReference type="InterPro" id="IPR036866">
    <property type="entry name" value="RibonucZ/Hydroxyglut_hydro"/>
</dbReference>
<evidence type="ECO:0000259" key="6">
    <source>
        <dbReference type="SMART" id="SM00849"/>
    </source>
</evidence>
<sequence length="643" mass="70531">MRLNKLGVIALFLIVAPAHAQEVSPFVAEAHAEAKALLDFSDRRDFERASKGFLGTSEVLPIPGPDGSPVPTFDPESFDFLKGERPDTVHPALWRQSELNAMHGLFEVTEGIYQVRGFDLSNLSVIQGETGWIVVDPLITREAATAALKLINDTLGERPVSAIIFTHSHVDHYGGVRGVLPDGVDIPIIAPANFVVESVSENVLAGNAMSRRASYMFGSLLKKGPDAMVGAGLGPGISVGTPGIVSPTIDIQSDFETHMIDGVEIEFMLTQGAEAPSEFMFYMPEKRAFMQAEIINHTLHNLYTPRGAKVRDGRLWSSYIDTAIQRYADRTNVSFGSHHWPVWGEADVRDLWVGQRDLYRVIHDQTVRLANQGRTINEIPDLIKLPDSITSQFANRGYYGTVSHNSRAQYNLYFGYFDGNPANLDPLTPVEEGRQFVDYAGGGEALIGKARSDIADGQLKRAATALNHLVFAEPGNQDATNLLADVYTQMAFAAESGPWRNFYLTGAQELRTGIAPLPVPTTANADTVSAVPLTMIFDLMAVRLDPDKAEDGRAMNMVMTDTGETAHLFVSGGALHHRMGVTDDDAPTLTIARVDFDRLNLKETSIAKLLLSRKAKLSGNPLKIRAFFAQIEEPPFWFEIVRP</sequence>
<dbReference type="Pfam" id="PF00753">
    <property type="entry name" value="Lactamase_B"/>
    <property type="match status" value="1"/>
</dbReference>
<name>A0ABQ5V8Q0_9PROT</name>
<evidence type="ECO:0000256" key="5">
    <source>
        <dbReference type="SAM" id="SignalP"/>
    </source>
</evidence>
<dbReference type="RefSeq" id="WP_284387883.1">
    <property type="nucleotide sequence ID" value="NZ_BSNK01000001.1"/>
</dbReference>
<dbReference type="PANTHER" id="PTHR43223">
    <property type="entry name" value="ALKYL/ARYL-SULFATASE"/>
    <property type="match status" value="1"/>
</dbReference>
<evidence type="ECO:0000256" key="1">
    <source>
        <dbReference type="ARBA" id="ARBA00022723"/>
    </source>
</evidence>
<feature type="domain" description="Metallo-beta-lactamase" evidence="6">
    <location>
        <begin position="120"/>
        <end position="338"/>
    </location>
</feature>
<keyword evidence="3" id="KW-0862">Zinc</keyword>
<dbReference type="Gene3D" id="3.60.15.30">
    <property type="entry name" value="Metallo-beta-lactamase domain"/>
    <property type="match status" value="1"/>
</dbReference>